<dbReference type="GO" id="GO:0005829">
    <property type="term" value="C:cytosol"/>
    <property type="evidence" value="ECO:0007669"/>
    <property type="project" value="TreeGrafter"/>
</dbReference>
<keyword evidence="2" id="KW-0175">Coiled coil</keyword>
<name>A0A4V2W999_MARGR</name>
<dbReference type="Proteomes" id="UP000295247">
    <property type="component" value="Unassembled WGS sequence"/>
</dbReference>
<dbReference type="EMBL" id="SMDC01000010">
    <property type="protein sequence ID" value="TCW34540.1"/>
    <property type="molecule type" value="Genomic_DNA"/>
</dbReference>
<sequence>MSISATEDTAERLARLQESVEELLREAERQGASAAEASVGSSTGLEVAVRLGEVETVEHIRDNGLGVTVYFGHRRGSASTTDLSPAAVRDAVRAACAIAEYTQEDSCAHLAAPELMAREVPDLDLCHPWPIGVDAAVALAVECEEAARGHDPRIVNSEGASLSTHFGLRVYGNSHGFIGGYPSTRHGLNCAVIAQEGESMQRDYWWSSARAPEDLDAAARIGARAAARTVARLNGRRLGTRKVPVLFRAEVATGLLRGLIGAISGGSLYRRASFLLDSLDEQIFPEFVRIHEQPLLPRGLASAPFDGDGVATRAKDLVRDGVLQTYVLDTYSGCRLGMPSTANAGGVRNLTIDSGPLDRAALLREMGTGLMVTELMGHGLNMVTGDYSRGAAGFWVENGEIQYPVEEVTIAGNLREMFANLVAVGDDCDFPGSTRTGSWLIEQMTVAGE</sequence>
<dbReference type="InterPro" id="IPR036059">
    <property type="entry name" value="TldD/PmbA_sf"/>
</dbReference>
<dbReference type="NCBIfam" id="NF008268">
    <property type="entry name" value="PRK11040.1"/>
    <property type="match status" value="1"/>
</dbReference>
<dbReference type="PANTHER" id="PTHR43421:SF1">
    <property type="entry name" value="METALLOPROTEASE PMBA"/>
    <property type="match status" value="1"/>
</dbReference>
<dbReference type="Pfam" id="PF01523">
    <property type="entry name" value="PmbA_TldD_1st"/>
    <property type="match status" value="1"/>
</dbReference>
<feature type="domain" description="Metalloprotease TldD/E C-terminal" evidence="4">
    <location>
        <begin position="240"/>
        <end position="448"/>
    </location>
</feature>
<dbReference type="RefSeq" id="WP_132230299.1">
    <property type="nucleotide sequence ID" value="NZ_NRRH01000033.1"/>
</dbReference>
<comment type="similarity">
    <text evidence="1">Belongs to the peptidase U62 family.</text>
</comment>
<evidence type="ECO:0000313" key="7">
    <source>
        <dbReference type="Proteomes" id="UP000295247"/>
    </source>
</evidence>
<evidence type="ECO:0000256" key="1">
    <source>
        <dbReference type="ARBA" id="ARBA00005836"/>
    </source>
</evidence>
<feature type="domain" description="Metalloprotease TldD/E N-terminal" evidence="3">
    <location>
        <begin position="35"/>
        <end position="99"/>
    </location>
</feature>
<protein>
    <submittedName>
        <fullName evidence="6">Microcin-processing peptidase 1</fullName>
    </submittedName>
</protein>
<dbReference type="GO" id="GO:0006508">
    <property type="term" value="P:proteolysis"/>
    <property type="evidence" value="ECO:0007669"/>
    <property type="project" value="InterPro"/>
</dbReference>
<proteinExistence type="inferred from homology"/>
<dbReference type="Pfam" id="PF19290">
    <property type="entry name" value="PmbA_TldD_2nd"/>
    <property type="match status" value="1"/>
</dbReference>
<evidence type="ECO:0000259" key="5">
    <source>
        <dbReference type="Pfam" id="PF19290"/>
    </source>
</evidence>
<reference evidence="6 7" key="1">
    <citation type="submission" date="2019-03" db="EMBL/GenBank/DDBJ databases">
        <title>Genomic Encyclopedia of Type Strains, Phase IV (KMG-IV): sequencing the most valuable type-strain genomes for metagenomic binning, comparative biology and taxonomic classification.</title>
        <authorList>
            <person name="Goeker M."/>
        </authorList>
    </citation>
    <scope>NUCLEOTIDE SEQUENCE [LARGE SCALE GENOMIC DNA]</scope>
    <source>
        <strain evidence="6 7">DSM 203</strain>
    </source>
</reference>
<evidence type="ECO:0000259" key="4">
    <source>
        <dbReference type="Pfam" id="PF19289"/>
    </source>
</evidence>
<dbReference type="InterPro" id="IPR045570">
    <property type="entry name" value="Metalloprtase-TldD/E_cen_dom"/>
</dbReference>
<dbReference type="Pfam" id="PF19289">
    <property type="entry name" value="PmbA_TldD_3rd"/>
    <property type="match status" value="1"/>
</dbReference>
<feature type="coiled-coil region" evidence="2">
    <location>
        <begin position="6"/>
        <end position="33"/>
    </location>
</feature>
<organism evidence="6 7">
    <name type="scientific">Marichromatium gracile</name>
    <name type="common">Chromatium gracile</name>
    <dbReference type="NCBI Taxonomy" id="1048"/>
    <lineage>
        <taxon>Bacteria</taxon>
        <taxon>Pseudomonadati</taxon>
        <taxon>Pseudomonadota</taxon>
        <taxon>Gammaproteobacteria</taxon>
        <taxon>Chromatiales</taxon>
        <taxon>Chromatiaceae</taxon>
        <taxon>Marichromatium</taxon>
    </lineage>
</organism>
<evidence type="ECO:0000259" key="3">
    <source>
        <dbReference type="Pfam" id="PF01523"/>
    </source>
</evidence>
<dbReference type="Gene3D" id="3.30.2290.10">
    <property type="entry name" value="PmbA/TldD superfamily"/>
    <property type="match status" value="1"/>
</dbReference>
<dbReference type="InterPro" id="IPR002510">
    <property type="entry name" value="Metalloprtase-TldD/E_N"/>
</dbReference>
<dbReference type="InterPro" id="IPR035068">
    <property type="entry name" value="TldD/PmbA_N"/>
</dbReference>
<dbReference type="SUPFAM" id="SSF111283">
    <property type="entry name" value="Putative modulator of DNA gyrase, PmbA/TldD"/>
    <property type="match status" value="1"/>
</dbReference>
<comment type="caution">
    <text evidence="6">The sequence shown here is derived from an EMBL/GenBank/DDBJ whole genome shotgun (WGS) entry which is preliminary data.</text>
</comment>
<accession>A0A4V2W999</accession>
<dbReference type="InterPro" id="IPR047657">
    <property type="entry name" value="PmbA"/>
</dbReference>
<feature type="domain" description="Metalloprotease TldD/E central" evidence="5">
    <location>
        <begin position="127"/>
        <end position="233"/>
    </location>
</feature>
<dbReference type="GO" id="GO:0008237">
    <property type="term" value="F:metallopeptidase activity"/>
    <property type="evidence" value="ECO:0007669"/>
    <property type="project" value="InterPro"/>
</dbReference>
<dbReference type="InterPro" id="IPR045569">
    <property type="entry name" value="Metalloprtase-TldD/E_C"/>
</dbReference>
<dbReference type="PANTHER" id="PTHR43421">
    <property type="entry name" value="METALLOPROTEASE PMBA"/>
    <property type="match status" value="1"/>
</dbReference>
<evidence type="ECO:0000256" key="2">
    <source>
        <dbReference type="SAM" id="Coils"/>
    </source>
</evidence>
<dbReference type="AlphaFoldDB" id="A0A4V2W999"/>
<evidence type="ECO:0000313" key="6">
    <source>
        <dbReference type="EMBL" id="TCW34540.1"/>
    </source>
</evidence>
<gene>
    <name evidence="6" type="ORF">EDC29_11090</name>
</gene>